<dbReference type="InterPro" id="IPR025164">
    <property type="entry name" value="Toastrack_DUF4097"/>
</dbReference>
<reference evidence="4" key="1">
    <citation type="journal article" date="2019" name="Int. J. Syst. Evol. Microbiol.">
        <title>The Global Catalogue of Microorganisms (GCM) 10K type strain sequencing project: providing services to taxonomists for standard genome sequencing and annotation.</title>
        <authorList>
            <consortium name="The Broad Institute Genomics Platform"/>
            <consortium name="The Broad Institute Genome Sequencing Center for Infectious Disease"/>
            <person name="Wu L."/>
            <person name="Ma J."/>
        </authorList>
    </citation>
    <scope>NUCLEOTIDE SEQUENCE [LARGE SCALE GENOMIC DNA]</scope>
    <source>
        <strain evidence="4">CGMCC 1.15905</strain>
    </source>
</reference>
<evidence type="ECO:0000256" key="1">
    <source>
        <dbReference type="SAM" id="SignalP"/>
    </source>
</evidence>
<dbReference type="Proteomes" id="UP000623419">
    <property type="component" value="Unassembled WGS sequence"/>
</dbReference>
<dbReference type="Pfam" id="PF13349">
    <property type="entry name" value="DUF4097"/>
    <property type="match status" value="1"/>
</dbReference>
<keyword evidence="1" id="KW-0732">Signal</keyword>
<dbReference type="EMBL" id="BMKC01000001">
    <property type="protein sequence ID" value="GGA68037.1"/>
    <property type="molecule type" value="Genomic_DNA"/>
</dbReference>
<sequence>MFTRLTCLAVSLLWALPALAATPIDQTRPLAADGSLRIENIKGQVLVQTWDRPEVHVTGSLGDGVEKLEIGPGGDSLSIKVKYPNSGGGWFGGGNRSEPSRIEVRMPAGASLDIDVVSAQVDVRGHAGRRLVVDSVSGGVRVRDSRSGEARFDLVSGDLQAELDSDDISVDTVSGDIRLSGRGGGELGVDTVSGDAELAFESLRRVVMDSVSGDLELRTGLAPSGRISADTVSGGVRLRLPADTSARLSVETFSGGVSSPVGDVKTEKYGPGKTLDARLGAGEGEVRLVTFSGDVRISLDDN</sequence>
<evidence type="ECO:0000259" key="2">
    <source>
        <dbReference type="Pfam" id="PF13349"/>
    </source>
</evidence>
<proteinExistence type="predicted"/>
<comment type="caution">
    <text evidence="3">The sequence shown here is derived from an EMBL/GenBank/DDBJ whole genome shotgun (WGS) entry which is preliminary data.</text>
</comment>
<evidence type="ECO:0000313" key="4">
    <source>
        <dbReference type="Proteomes" id="UP000623419"/>
    </source>
</evidence>
<name>A0ABQ1HAD3_9GAMM</name>
<keyword evidence="4" id="KW-1185">Reference proteome</keyword>
<feature type="domain" description="DUF4097" evidence="2">
    <location>
        <begin position="38"/>
        <end position="297"/>
    </location>
</feature>
<organism evidence="3 4">
    <name type="scientific">Arenimonas soli</name>
    <dbReference type="NCBI Taxonomy" id="2269504"/>
    <lineage>
        <taxon>Bacteria</taxon>
        <taxon>Pseudomonadati</taxon>
        <taxon>Pseudomonadota</taxon>
        <taxon>Gammaproteobacteria</taxon>
        <taxon>Lysobacterales</taxon>
        <taxon>Lysobacteraceae</taxon>
        <taxon>Arenimonas</taxon>
    </lineage>
</organism>
<accession>A0ABQ1HAD3</accession>
<gene>
    <name evidence="3" type="ORF">GCM10011521_02710</name>
</gene>
<dbReference type="RefSeq" id="WP_188660321.1">
    <property type="nucleotide sequence ID" value="NZ_BMKC01000001.1"/>
</dbReference>
<feature type="signal peptide" evidence="1">
    <location>
        <begin position="1"/>
        <end position="20"/>
    </location>
</feature>
<protein>
    <recommendedName>
        <fullName evidence="2">DUF4097 domain-containing protein</fullName>
    </recommendedName>
</protein>
<evidence type="ECO:0000313" key="3">
    <source>
        <dbReference type="EMBL" id="GGA68037.1"/>
    </source>
</evidence>
<feature type="chain" id="PRO_5046848922" description="DUF4097 domain-containing protein" evidence="1">
    <location>
        <begin position="21"/>
        <end position="302"/>
    </location>
</feature>